<gene>
    <name evidence="1" type="ORF">C7K55_12185</name>
</gene>
<comment type="caution">
    <text evidence="1">The sequence shown here is derived from an EMBL/GenBank/DDBJ whole genome shotgun (WGS) entry which is preliminary data.</text>
</comment>
<dbReference type="Proteomes" id="UP000243002">
    <property type="component" value="Unassembled WGS sequence"/>
</dbReference>
<evidence type="ECO:0000313" key="2">
    <source>
        <dbReference type="Proteomes" id="UP000243002"/>
    </source>
</evidence>
<dbReference type="OrthoDB" id="509618at2"/>
<dbReference type="RefSeq" id="WP_106633025.1">
    <property type="nucleotide sequence ID" value="NZ_PXXO01000018.1"/>
</dbReference>
<evidence type="ECO:0000313" key="1">
    <source>
        <dbReference type="EMBL" id="PSJ03695.1"/>
    </source>
</evidence>
<keyword evidence="2" id="KW-1185">Reference proteome</keyword>
<organism evidence="1 2">
    <name type="scientific">Cyanobium usitatum str. Tous</name>
    <dbReference type="NCBI Taxonomy" id="2116684"/>
    <lineage>
        <taxon>Bacteria</taxon>
        <taxon>Bacillati</taxon>
        <taxon>Cyanobacteriota</taxon>
        <taxon>Cyanophyceae</taxon>
        <taxon>Synechococcales</taxon>
        <taxon>Prochlorococcaceae</taxon>
        <taxon>Cyanobium</taxon>
    </lineage>
</organism>
<sequence>MPLHSIAPESTARLPRRGLERLDLLLLSAEALDLNGGEAMVWMSEQMGFTTLFPNRVELWKRRCTNPLRRTTRREGLEPAETDALIRILCALADRLYPLLRGLLSSAEPPEVLSERWNLFRSRLADLVRQRMNLRRGGVQLLLDPESGARESRLLIQALALGSGVGGFERLRASLLDAQP</sequence>
<name>A0A2P7MRA6_9CYAN</name>
<reference evidence="1 2" key="1">
    <citation type="journal article" date="2018" name="Environ. Microbiol.">
        <title>Ecological and genomic features of two widespread freshwater picocyanobacteria.</title>
        <authorList>
            <person name="Cabello-Yeves P.J."/>
            <person name="Picazo A."/>
            <person name="Camacho A."/>
            <person name="Callieri C."/>
            <person name="Rosselli R."/>
            <person name="Roda-Garcia J.J."/>
            <person name="Coutinho F.H."/>
            <person name="Rodriguez-Valera F."/>
        </authorList>
    </citation>
    <scope>NUCLEOTIDE SEQUENCE [LARGE SCALE GENOMIC DNA]</scope>
    <source>
        <strain evidence="1 2">Tous</strain>
    </source>
</reference>
<dbReference type="InterPro" id="IPR021399">
    <property type="entry name" value="DUF3038"/>
</dbReference>
<dbReference type="EMBL" id="PXXO01000018">
    <property type="protein sequence ID" value="PSJ03695.1"/>
    <property type="molecule type" value="Genomic_DNA"/>
</dbReference>
<dbReference type="AlphaFoldDB" id="A0A2P7MRA6"/>
<proteinExistence type="predicted"/>
<protein>
    <recommendedName>
        <fullName evidence="3">DUF3038 domain-containing protein</fullName>
    </recommendedName>
</protein>
<dbReference type="Pfam" id="PF11237">
    <property type="entry name" value="DUF3038"/>
    <property type="match status" value="1"/>
</dbReference>
<accession>A0A2P7MRA6</accession>
<evidence type="ECO:0008006" key="3">
    <source>
        <dbReference type="Google" id="ProtNLM"/>
    </source>
</evidence>